<dbReference type="EMBL" id="JBBXMP010000031">
    <property type="protein sequence ID" value="KAL0066834.1"/>
    <property type="molecule type" value="Genomic_DNA"/>
</dbReference>
<feature type="compositionally biased region" description="Low complexity" evidence="1">
    <location>
        <begin position="21"/>
        <end position="34"/>
    </location>
</feature>
<proteinExistence type="predicted"/>
<gene>
    <name evidence="4" type="ORF">AAF712_001877</name>
    <name evidence="3" type="ORF">AAF712_006029</name>
</gene>
<dbReference type="InterPro" id="IPR011333">
    <property type="entry name" value="SKP1/BTB/POZ_sf"/>
</dbReference>
<sequence length="318" mass="35432">MESIEDNEAPAGQIVSQTATPKPLSPSSSFLSPPTDGSDLDEDLSLTVYSSEAGPSFSPATPIIPHDPTYYIDEKMVVLHVDNTLFRAHRHLLRRESDVFGHMFDSPQPIEGAEGGSDKNPIVIPDVTRAEFTALMDYLYEGSFFKNKLGKQTSCEDYTNLLSIATRFVCIEARQKAILGIESHRLDPIQKLVLADIYDIPQWLMPSYVELCRRDNPLTPDEALWIGAEKAISIAKARETIRSSPETRHMICDHYIWETWPHGVFEDSRVETIINEALLWNIPGTSPALSSEVNGMNLSSMGAAQKWGGKKKKGKKGR</sequence>
<keyword evidence="5" id="KW-1185">Reference proteome</keyword>
<feature type="region of interest" description="Disordered" evidence="1">
    <location>
        <begin position="1"/>
        <end position="42"/>
    </location>
</feature>
<dbReference type="SUPFAM" id="SSF54695">
    <property type="entry name" value="POZ domain"/>
    <property type="match status" value="1"/>
</dbReference>
<comment type="caution">
    <text evidence="3">The sequence shown here is derived from an EMBL/GenBank/DDBJ whole genome shotgun (WGS) entry which is preliminary data.</text>
</comment>
<dbReference type="Pfam" id="PF00651">
    <property type="entry name" value="BTB"/>
    <property type="match status" value="1"/>
</dbReference>
<name>A0ABR3A1B4_9AGAR</name>
<evidence type="ECO:0000313" key="3">
    <source>
        <dbReference type="EMBL" id="KAL0066834.1"/>
    </source>
</evidence>
<feature type="domain" description="BTB" evidence="2">
    <location>
        <begin position="75"/>
        <end position="148"/>
    </location>
</feature>
<protein>
    <recommendedName>
        <fullName evidence="2">BTB domain-containing protein</fullName>
    </recommendedName>
</protein>
<accession>A0ABR3A1B4</accession>
<dbReference type="InterPro" id="IPR000210">
    <property type="entry name" value="BTB/POZ_dom"/>
</dbReference>
<dbReference type="CDD" id="cd18186">
    <property type="entry name" value="BTB_POZ_ZBTB_KLHL-like"/>
    <property type="match status" value="1"/>
</dbReference>
<organism evidence="3 5">
    <name type="scientific">Marasmius tenuissimus</name>
    <dbReference type="NCBI Taxonomy" id="585030"/>
    <lineage>
        <taxon>Eukaryota</taxon>
        <taxon>Fungi</taxon>
        <taxon>Dikarya</taxon>
        <taxon>Basidiomycota</taxon>
        <taxon>Agaricomycotina</taxon>
        <taxon>Agaricomycetes</taxon>
        <taxon>Agaricomycetidae</taxon>
        <taxon>Agaricales</taxon>
        <taxon>Marasmiineae</taxon>
        <taxon>Marasmiaceae</taxon>
        <taxon>Marasmius</taxon>
    </lineage>
</organism>
<dbReference type="Gene3D" id="3.30.710.10">
    <property type="entry name" value="Potassium Channel Kv1.1, Chain A"/>
    <property type="match status" value="1"/>
</dbReference>
<evidence type="ECO:0000313" key="5">
    <source>
        <dbReference type="Proteomes" id="UP001437256"/>
    </source>
</evidence>
<evidence type="ECO:0000313" key="4">
    <source>
        <dbReference type="EMBL" id="KAL0071310.1"/>
    </source>
</evidence>
<reference evidence="3 5" key="1">
    <citation type="submission" date="2024-05" db="EMBL/GenBank/DDBJ databases">
        <title>A draft genome resource for the thread blight pathogen Marasmius tenuissimus strain MS-2.</title>
        <authorList>
            <person name="Yulfo-Soto G.E."/>
            <person name="Baruah I.K."/>
            <person name="Amoako-Attah I."/>
            <person name="Bukari Y."/>
            <person name="Meinhardt L.W."/>
            <person name="Bailey B.A."/>
            <person name="Cohen S.P."/>
        </authorList>
    </citation>
    <scope>NUCLEOTIDE SEQUENCE [LARGE SCALE GENOMIC DNA]</scope>
    <source>
        <strain evidence="3 5">MS-2</strain>
    </source>
</reference>
<evidence type="ECO:0000259" key="2">
    <source>
        <dbReference type="PROSITE" id="PS50097"/>
    </source>
</evidence>
<dbReference type="SMART" id="SM00225">
    <property type="entry name" value="BTB"/>
    <property type="match status" value="1"/>
</dbReference>
<dbReference type="EMBL" id="JBBXMP010000004">
    <property type="protein sequence ID" value="KAL0071310.1"/>
    <property type="molecule type" value="Genomic_DNA"/>
</dbReference>
<evidence type="ECO:0000256" key="1">
    <source>
        <dbReference type="SAM" id="MobiDB-lite"/>
    </source>
</evidence>
<dbReference type="PROSITE" id="PS50097">
    <property type="entry name" value="BTB"/>
    <property type="match status" value="1"/>
</dbReference>
<dbReference type="Proteomes" id="UP001437256">
    <property type="component" value="Unassembled WGS sequence"/>
</dbReference>